<evidence type="ECO:0000313" key="3">
    <source>
        <dbReference type="EMBL" id="OEL12036.1"/>
    </source>
</evidence>
<dbReference type="KEGG" id="cnr:EB819_01710"/>
<dbReference type="EMBL" id="MKGI01000012">
    <property type="protein sequence ID" value="OEL12036.1"/>
    <property type="molecule type" value="Genomic_DNA"/>
</dbReference>
<accession>A0A1E5UGM7</accession>
<dbReference type="InterPro" id="IPR029058">
    <property type="entry name" value="AB_hydrolase_fold"/>
</dbReference>
<dbReference type="SUPFAM" id="SSF53474">
    <property type="entry name" value="alpha/beta-Hydrolases"/>
    <property type="match status" value="1"/>
</dbReference>
<proteinExistence type="predicted"/>
<dbReference type="RefSeq" id="WP_069797153.1">
    <property type="nucleotide sequence ID" value="NZ_CP034157.1"/>
</dbReference>
<comment type="caution">
    <text evidence="3">The sequence shown here is derived from an EMBL/GenBank/DDBJ whole genome shotgun (WGS) entry which is preliminary data.</text>
</comment>
<evidence type="ECO:0000256" key="1">
    <source>
        <dbReference type="ARBA" id="ARBA00022801"/>
    </source>
</evidence>
<dbReference type="STRING" id="237258.SAMN04489756_10681"/>
<dbReference type="OrthoDB" id="9808543at2"/>
<reference evidence="3 4" key="1">
    <citation type="submission" date="2016-09" db="EMBL/GenBank/DDBJ databases">
        <authorList>
            <person name="Capua I."/>
            <person name="De Benedictis P."/>
            <person name="Joannis T."/>
            <person name="Lombin L.H."/>
            <person name="Cattoli G."/>
        </authorList>
    </citation>
    <scope>NUCLEOTIDE SEQUENCE [LARGE SCALE GENOMIC DNA]</scope>
    <source>
        <strain evidence="3 4">NRS-1</strain>
    </source>
</reference>
<keyword evidence="4" id="KW-1185">Reference proteome</keyword>
<dbReference type="Pfam" id="PF20434">
    <property type="entry name" value="BD-FAE"/>
    <property type="match status" value="1"/>
</dbReference>
<evidence type="ECO:0000259" key="2">
    <source>
        <dbReference type="Pfam" id="PF20434"/>
    </source>
</evidence>
<dbReference type="PANTHER" id="PTHR22946">
    <property type="entry name" value="DIENELACTONE HYDROLASE DOMAIN-CONTAINING PROTEIN-RELATED"/>
    <property type="match status" value="1"/>
</dbReference>
<dbReference type="PANTHER" id="PTHR22946:SF9">
    <property type="entry name" value="POLYKETIDE TRANSFERASE AF380"/>
    <property type="match status" value="1"/>
</dbReference>
<dbReference type="Proteomes" id="UP000095601">
    <property type="component" value="Unassembled WGS sequence"/>
</dbReference>
<dbReference type="InterPro" id="IPR049492">
    <property type="entry name" value="BD-FAE-like_dom"/>
</dbReference>
<protein>
    <submittedName>
        <fullName evidence="3">Acetyl xylan esterase family protein</fullName>
    </submittedName>
</protein>
<name>A0A1E5UGM7_9FLAO</name>
<dbReference type="ESTHER" id="9flao-a0a1e5ugm7">
    <property type="family name" value="AlphaBeta_hydrolase"/>
</dbReference>
<dbReference type="InterPro" id="IPR050261">
    <property type="entry name" value="FrsA_esterase"/>
</dbReference>
<gene>
    <name evidence="3" type="ORF">BHF72_1493</name>
</gene>
<dbReference type="Gene3D" id="3.40.50.1820">
    <property type="entry name" value="alpha/beta hydrolase"/>
    <property type="match status" value="1"/>
</dbReference>
<dbReference type="PATRIC" id="fig|237258.4.peg.1445"/>
<evidence type="ECO:0000313" key="4">
    <source>
        <dbReference type="Proteomes" id="UP000095601"/>
    </source>
</evidence>
<dbReference type="GO" id="GO:0052689">
    <property type="term" value="F:carboxylic ester hydrolase activity"/>
    <property type="evidence" value="ECO:0007669"/>
    <property type="project" value="UniProtKB-ARBA"/>
</dbReference>
<dbReference type="AlphaFoldDB" id="A0A1E5UGM7"/>
<feature type="domain" description="BD-FAE-like" evidence="2">
    <location>
        <begin position="26"/>
        <end position="233"/>
    </location>
</feature>
<keyword evidence="1" id="KW-0378">Hydrolase</keyword>
<organism evidence="3 4">
    <name type="scientific">Cloacibacterium normanense</name>
    <dbReference type="NCBI Taxonomy" id="237258"/>
    <lineage>
        <taxon>Bacteria</taxon>
        <taxon>Pseudomonadati</taxon>
        <taxon>Bacteroidota</taxon>
        <taxon>Flavobacteriia</taxon>
        <taxon>Flavobacteriales</taxon>
        <taxon>Weeksellaceae</taxon>
    </lineage>
</organism>
<sequence length="276" mass="31409">MKFTVEKNIVLENPATKSFLVDALVPEKEGKLPLVIFAHGYKGYKDWGAWNLMAEKFVKNGFYFVKFNFSHNGASLEHPSDFADLESFAQNNYSKELSDLNFVIEHFSKDNRVDAEHITLIGHSRGGGISIVSASANSKIKNLITLASVDTLNRFPVGEKLEEWKNQGVYYNYNSRTKQQMPHHIQFLEDYLANEDRFSVEKAVKNFKGNFLIIHGSEDEAVPYSSAENLHSWARNSELILVEKGNHTFGAKEPWLDFKLPTLLNAVVNDCIKFLK</sequence>